<gene>
    <name evidence="1" type="ORF">CSSPJE1EN1_LOCUS13627</name>
</gene>
<reference evidence="1 2" key="1">
    <citation type="submission" date="2024-02" db="EMBL/GenBank/DDBJ databases">
        <authorList>
            <consortium name="ELIXIR-Norway"/>
            <consortium name="Elixir Norway"/>
        </authorList>
    </citation>
    <scope>NUCLEOTIDE SEQUENCE [LARGE SCALE GENOMIC DNA]</scope>
</reference>
<evidence type="ECO:0000313" key="1">
    <source>
        <dbReference type="EMBL" id="CAK9268149.1"/>
    </source>
</evidence>
<keyword evidence="2" id="KW-1185">Reference proteome</keyword>
<sequence length="102" mass="11692">MESGQSGRSNYFDAKFSSWKGPMSAEIFGSCLRYGRSYYPLNLFHPIKLSYVSARSRGYHDRGYYGDSKSAIGRVGLSQSKRYWLEGLHADCKWRNLVLALH</sequence>
<name>A0ABP0WMT9_9BRYO</name>
<organism evidence="1 2">
    <name type="scientific">Sphagnum jensenii</name>
    <dbReference type="NCBI Taxonomy" id="128206"/>
    <lineage>
        <taxon>Eukaryota</taxon>
        <taxon>Viridiplantae</taxon>
        <taxon>Streptophyta</taxon>
        <taxon>Embryophyta</taxon>
        <taxon>Bryophyta</taxon>
        <taxon>Sphagnophytina</taxon>
        <taxon>Sphagnopsida</taxon>
        <taxon>Sphagnales</taxon>
        <taxon>Sphagnaceae</taxon>
        <taxon>Sphagnum</taxon>
    </lineage>
</organism>
<evidence type="ECO:0000313" key="2">
    <source>
        <dbReference type="Proteomes" id="UP001497444"/>
    </source>
</evidence>
<proteinExistence type="predicted"/>
<accession>A0ABP0WMT9</accession>
<dbReference type="EMBL" id="OZ020097">
    <property type="protein sequence ID" value="CAK9268149.1"/>
    <property type="molecule type" value="Genomic_DNA"/>
</dbReference>
<dbReference type="Proteomes" id="UP001497444">
    <property type="component" value="Chromosome 2"/>
</dbReference>
<protein>
    <submittedName>
        <fullName evidence="1">Uncharacterized protein</fullName>
    </submittedName>
</protein>